<dbReference type="GO" id="GO:0045165">
    <property type="term" value="P:cell fate commitment"/>
    <property type="evidence" value="ECO:0007669"/>
    <property type="project" value="TreeGrafter"/>
</dbReference>
<accession>A0AAG5DT26</accession>
<dbReference type="EnsemblMetazoa" id="ENSAATROPT015337">
    <property type="protein sequence ID" value="ENSAATROPP013778"/>
    <property type="gene ID" value="ENSAATROPG012484"/>
</dbReference>
<dbReference type="InterPro" id="IPR051356">
    <property type="entry name" value="SOX/SOX-like_TF"/>
</dbReference>
<evidence type="ECO:0000313" key="8">
    <source>
        <dbReference type="EnsemblMetazoa" id="ENSAATROPP013778"/>
    </source>
</evidence>
<name>A0AAG5DT26_ANOAO</name>
<dbReference type="PANTHER" id="PTHR45789">
    <property type="entry name" value="FI18025P1"/>
    <property type="match status" value="1"/>
</dbReference>
<protein>
    <recommendedName>
        <fullName evidence="7">HMG box domain-containing protein</fullName>
    </recommendedName>
</protein>
<feature type="compositionally biased region" description="Low complexity" evidence="6">
    <location>
        <begin position="390"/>
        <end position="406"/>
    </location>
</feature>
<feature type="compositionally biased region" description="Polar residues" evidence="6">
    <location>
        <begin position="179"/>
        <end position="192"/>
    </location>
</feature>
<dbReference type="Gene3D" id="1.10.30.10">
    <property type="entry name" value="High mobility group box domain"/>
    <property type="match status" value="1"/>
</dbReference>
<evidence type="ECO:0000256" key="6">
    <source>
        <dbReference type="SAM" id="MobiDB-lite"/>
    </source>
</evidence>
<dbReference type="InterPro" id="IPR009071">
    <property type="entry name" value="HMG_box_dom"/>
</dbReference>
<feature type="compositionally biased region" description="Pro residues" evidence="6">
    <location>
        <begin position="136"/>
        <end position="148"/>
    </location>
</feature>
<dbReference type="SMART" id="SM00398">
    <property type="entry name" value="HMG"/>
    <property type="match status" value="1"/>
</dbReference>
<dbReference type="FunFam" id="1.10.30.10:FF:000003">
    <property type="entry name" value="Putative transcription factor SOX-6"/>
    <property type="match status" value="1"/>
</dbReference>
<feature type="region of interest" description="Disordered" evidence="6">
    <location>
        <begin position="517"/>
        <end position="537"/>
    </location>
</feature>
<keyword evidence="9" id="KW-1185">Reference proteome</keyword>
<organism evidence="8 9">
    <name type="scientific">Anopheles atroparvus</name>
    <name type="common">European mosquito</name>
    <dbReference type="NCBI Taxonomy" id="41427"/>
    <lineage>
        <taxon>Eukaryota</taxon>
        <taxon>Metazoa</taxon>
        <taxon>Ecdysozoa</taxon>
        <taxon>Arthropoda</taxon>
        <taxon>Hexapoda</taxon>
        <taxon>Insecta</taxon>
        <taxon>Pterygota</taxon>
        <taxon>Neoptera</taxon>
        <taxon>Endopterygota</taxon>
        <taxon>Diptera</taxon>
        <taxon>Nematocera</taxon>
        <taxon>Culicoidea</taxon>
        <taxon>Culicidae</taxon>
        <taxon>Anophelinae</taxon>
        <taxon>Anopheles</taxon>
    </lineage>
</organism>
<keyword evidence="2 5" id="KW-0238">DNA-binding</keyword>
<feature type="compositionally biased region" description="Gly residues" evidence="6">
    <location>
        <begin position="375"/>
        <end position="389"/>
    </location>
</feature>
<evidence type="ECO:0000256" key="3">
    <source>
        <dbReference type="ARBA" id="ARBA00023163"/>
    </source>
</evidence>
<proteinExistence type="predicted"/>
<feature type="domain" description="HMG box" evidence="7">
    <location>
        <begin position="869"/>
        <end position="937"/>
    </location>
</feature>
<dbReference type="GO" id="GO:0000981">
    <property type="term" value="F:DNA-binding transcription factor activity, RNA polymerase II-specific"/>
    <property type="evidence" value="ECO:0007669"/>
    <property type="project" value="TreeGrafter"/>
</dbReference>
<dbReference type="SUPFAM" id="SSF47095">
    <property type="entry name" value="HMG-box"/>
    <property type="match status" value="1"/>
</dbReference>
<keyword evidence="3" id="KW-0804">Transcription</keyword>
<dbReference type="CDD" id="cd22042">
    <property type="entry name" value="HMG-box_EGL13-like"/>
    <property type="match status" value="1"/>
</dbReference>
<feature type="compositionally biased region" description="Low complexity" evidence="6">
    <location>
        <begin position="517"/>
        <end position="532"/>
    </location>
</feature>
<evidence type="ECO:0000259" key="7">
    <source>
        <dbReference type="PROSITE" id="PS50118"/>
    </source>
</evidence>
<feature type="compositionally biased region" description="Gly residues" evidence="6">
    <location>
        <begin position="627"/>
        <end position="645"/>
    </location>
</feature>
<evidence type="ECO:0000313" key="9">
    <source>
        <dbReference type="Proteomes" id="UP000075880"/>
    </source>
</evidence>
<dbReference type="InterPro" id="IPR036910">
    <property type="entry name" value="HMG_box_dom_sf"/>
</dbReference>
<dbReference type="Pfam" id="PF00505">
    <property type="entry name" value="HMG_box"/>
    <property type="match status" value="1"/>
</dbReference>
<dbReference type="PANTHER" id="PTHR45789:SF2">
    <property type="entry name" value="FI18025P1"/>
    <property type="match status" value="1"/>
</dbReference>
<evidence type="ECO:0000256" key="5">
    <source>
        <dbReference type="PROSITE-ProRule" id="PRU00267"/>
    </source>
</evidence>
<feature type="region of interest" description="Disordered" evidence="6">
    <location>
        <begin position="816"/>
        <end position="867"/>
    </location>
</feature>
<feature type="region of interest" description="Disordered" evidence="6">
    <location>
        <begin position="375"/>
        <end position="406"/>
    </location>
</feature>
<feature type="region of interest" description="Disordered" evidence="6">
    <location>
        <begin position="587"/>
        <end position="645"/>
    </location>
</feature>
<evidence type="ECO:0000256" key="1">
    <source>
        <dbReference type="ARBA" id="ARBA00023015"/>
    </source>
</evidence>
<dbReference type="Proteomes" id="UP000075880">
    <property type="component" value="Unassembled WGS sequence"/>
</dbReference>
<keyword evidence="1" id="KW-0805">Transcription regulation</keyword>
<feature type="compositionally biased region" description="Gly residues" evidence="6">
    <location>
        <begin position="816"/>
        <end position="835"/>
    </location>
</feature>
<feature type="compositionally biased region" description="Basic and acidic residues" evidence="6">
    <location>
        <begin position="587"/>
        <end position="600"/>
    </location>
</feature>
<dbReference type="PROSITE" id="PS50118">
    <property type="entry name" value="HMG_BOX_2"/>
    <property type="match status" value="1"/>
</dbReference>
<feature type="DNA-binding region" description="HMG box" evidence="5">
    <location>
        <begin position="869"/>
        <end position="937"/>
    </location>
</feature>
<evidence type="ECO:0000256" key="2">
    <source>
        <dbReference type="ARBA" id="ARBA00023125"/>
    </source>
</evidence>
<feature type="region of interest" description="Disordered" evidence="6">
    <location>
        <begin position="179"/>
        <end position="208"/>
    </location>
</feature>
<dbReference type="GO" id="GO:0005634">
    <property type="term" value="C:nucleus"/>
    <property type="evidence" value="ECO:0007669"/>
    <property type="project" value="UniProtKB-UniRule"/>
</dbReference>
<dbReference type="AlphaFoldDB" id="A0AAG5DT26"/>
<feature type="region of interest" description="Disordered" evidence="6">
    <location>
        <begin position="128"/>
        <end position="153"/>
    </location>
</feature>
<keyword evidence="4 5" id="KW-0539">Nucleus</keyword>
<reference evidence="8" key="1">
    <citation type="submission" date="2024-04" db="UniProtKB">
        <authorList>
            <consortium name="EnsemblMetazoa"/>
        </authorList>
    </citation>
    <scope>IDENTIFICATION</scope>
    <source>
        <strain evidence="8">EBRO</strain>
    </source>
</reference>
<feature type="compositionally biased region" description="Low complexity" evidence="6">
    <location>
        <begin position="845"/>
        <end position="862"/>
    </location>
</feature>
<dbReference type="GO" id="GO:0000978">
    <property type="term" value="F:RNA polymerase II cis-regulatory region sequence-specific DNA binding"/>
    <property type="evidence" value="ECO:0007669"/>
    <property type="project" value="TreeGrafter"/>
</dbReference>
<sequence>MSSKRKSPPNKLSNAVTIEKNNFKKISLKNEEFIKASPVKELNCAFDTNFIAMQKMSADPKFLKHTDLISSRHDEHLIPLEHDFHYNLPFLNVASYILKGSDPGLGRAQDNFQLTMNLDSLNISNNNQQEQVAPASPTPAPAPKPGPGTPRKINNMILNHLKTIVDNFDSLNNNINDKNSYSSGAHNNNCQPEETHPSSPELPSAISAPGATMTATHQHQLNNQYMEKNNLESFRSRLDERITNLQLSMSEIYLMRLNLSLLDFPNEIPNTLLNNHAPHSHTTDDTTPNMNCNSSQSNIKLIKRSFKESLYEKEKNINRLIMYFTIWREMLLKAEFGDNRKYKQNNHSKSNLDQSPSGLLGSAAASAAAAAAAVGGGSEGNRGLAGAGSGSSSSAMSPPAPVSSSSVSSAATVTTAPSVPVNICGSPGLSGTSSATPATSNTSIGLSSKSPAIIDCDSAGAQDPGSVAASSSEPDNCIRRYQNVFQSIASKMSGGTGDGGHGGPVGLGIAAQLASSFTSPTGSTASASSGARRNSRKRAQLLAPDATDPELQPMLLAKQPMLAPPLNCGGSAPGSSLTLYDEYEQAKEENQRYHHAKEPDVPINLSKRKPSRDSPLMPPLELANGTKLGGGGGGGGSGGGGGGGVGGPFGPGGLFGVCDADDISHRLELMGPGAVALLEKDSDKYFLHGKSKRERLELDPSHLFDYGAQDPGMHAKHAKLSIYHQSPSPHHSSPDEKQALLGEPSAYPLAQQFFLKATDGGGGGGGVGGGGAGAGCGGGGGGSSGAGTPILSPFNSSAILDNMNRHLIQRQQSLVVGGGGGGGSGGGGGGPGSGSGKKDKGLGALGALELGPDIGSSRSRSSSTEKNHIKRPMNAFMVWAKDERRKILKACPDMHNSNISKILGARWKAMTNLEKQPYYEEQAKLSKQHMEKHPDYRYRPRPKRTCIIDGKKMRISEYKCLMKNRRQEIRQFWTRDYDSGTDQKCPLKDGAKVIKHEAM</sequence>
<evidence type="ECO:0000256" key="4">
    <source>
        <dbReference type="ARBA" id="ARBA00023242"/>
    </source>
</evidence>